<dbReference type="GO" id="GO:0006281">
    <property type="term" value="P:DNA repair"/>
    <property type="evidence" value="ECO:0007669"/>
    <property type="project" value="UniProtKB-KW"/>
</dbReference>
<dbReference type="InterPro" id="IPR004604">
    <property type="entry name" value="DNA_recomb/repair_RecN"/>
</dbReference>
<keyword evidence="7 9" id="KW-0234">DNA repair</keyword>
<evidence type="ECO:0000313" key="12">
    <source>
        <dbReference type="EMBL" id="BCB97169.1"/>
    </source>
</evidence>
<dbReference type="GO" id="GO:0009432">
    <property type="term" value="P:SOS response"/>
    <property type="evidence" value="ECO:0007669"/>
    <property type="project" value="TreeGrafter"/>
</dbReference>
<dbReference type="NCBIfam" id="TIGR00634">
    <property type="entry name" value="recN"/>
    <property type="match status" value="1"/>
</dbReference>
<dbReference type="PANTHER" id="PTHR11059:SF0">
    <property type="entry name" value="DNA REPAIR PROTEIN RECN"/>
    <property type="match status" value="1"/>
</dbReference>
<dbReference type="GO" id="GO:0043590">
    <property type="term" value="C:bacterial nucleoid"/>
    <property type="evidence" value="ECO:0007669"/>
    <property type="project" value="TreeGrafter"/>
</dbReference>
<comment type="function">
    <text evidence="1 9">May be involved in recombinational repair of damaged DNA.</text>
</comment>
<keyword evidence="10" id="KW-0175">Coiled coil</keyword>
<evidence type="ECO:0000256" key="4">
    <source>
        <dbReference type="ARBA" id="ARBA00022741"/>
    </source>
</evidence>
<evidence type="ECO:0000313" key="13">
    <source>
        <dbReference type="Proteomes" id="UP000516360"/>
    </source>
</evidence>
<sequence length="554" mass="62358">MLRELRIKNFTIIDELKINFETGLNVLTGETGAGKSIIVDAIGLILGGRASPDMIKTGSKEAIIEAYFDNQKHPFLEDIGVDSDDGIMIRRNISAQGKGRVYINDISVSLQTLAVIGESLVDIYGQHEHQGLLKKDNHLIFLDSFGGLTEKVVSLQTLYNEVISLRDKVNELKKRISERSQRIEFLRFQMNEIDSANLKNGEREAIEEEMKILLNLNKLKESSETAYSLLYDSEGSCLEQLSNAASKIRDMLNFDSDAKELFDIIDSTIPQIEDAVLLLRKFKDKYNIDPQRLIELDERLELIKRLEKKYGEGVDEILKYRDKAEEELKDLMHADEQQEAFEAELNAKDNELKVMAEELSRKRGVNAKRMEEMIISELHELGFQKAVFKINIKKKDFVTANGIDDVEFLFSANIGELVKPLIKVASGGELSRIMLALKCIEIKEAMGNRPKAKGQRTLIFDEVDAGIGGITAHHVGKRLKTISNDYQVLCITHLPQIAAMADNHLKVEKIMGKDSVKVAIESLSDGKRQDEIARMLSGKVTDVSLKHAKELLGV</sequence>
<keyword evidence="4" id="KW-0547">Nucleotide-binding</keyword>
<reference evidence="12 13" key="1">
    <citation type="submission" date="2020-03" db="EMBL/GenBank/DDBJ databases">
        <title>Complete genome sequences of two sulfur-disproportionating bacterial strains T55J and Mzg5.</title>
        <authorList>
            <person name="Umezawa K."/>
            <person name="Kojima H."/>
            <person name="Kato Y."/>
            <person name="Fukui M."/>
        </authorList>
    </citation>
    <scope>NUCLEOTIDE SEQUENCE [LARGE SCALE GENOMIC DNA]</scope>
    <source>
        <strain evidence="12 13">T55J</strain>
    </source>
</reference>
<evidence type="ECO:0000256" key="5">
    <source>
        <dbReference type="ARBA" id="ARBA00022763"/>
    </source>
</evidence>
<dbReference type="KEGG" id="dtp:JZK55_20910"/>
<dbReference type="Pfam" id="PF02463">
    <property type="entry name" value="SMC_N"/>
    <property type="match status" value="1"/>
</dbReference>
<dbReference type="PANTHER" id="PTHR11059">
    <property type="entry name" value="DNA REPAIR PROTEIN RECN"/>
    <property type="match status" value="1"/>
</dbReference>
<accession>A0A7G1H4N3</accession>
<dbReference type="AlphaFoldDB" id="A0A7G1H4N3"/>
<evidence type="ECO:0000259" key="11">
    <source>
        <dbReference type="Pfam" id="PF02463"/>
    </source>
</evidence>
<keyword evidence="6" id="KW-0067">ATP-binding</keyword>
<dbReference type="SUPFAM" id="SSF52540">
    <property type="entry name" value="P-loop containing nucleoside triphosphate hydrolases"/>
    <property type="match status" value="2"/>
</dbReference>
<dbReference type="GO" id="GO:0006310">
    <property type="term" value="P:DNA recombination"/>
    <property type="evidence" value="ECO:0007669"/>
    <property type="project" value="InterPro"/>
</dbReference>
<dbReference type="Proteomes" id="UP000516360">
    <property type="component" value="Chromosome"/>
</dbReference>
<evidence type="ECO:0000256" key="10">
    <source>
        <dbReference type="SAM" id="Coils"/>
    </source>
</evidence>
<dbReference type="InterPro" id="IPR003395">
    <property type="entry name" value="RecF/RecN/SMC_N"/>
</dbReference>
<proteinExistence type="inferred from homology"/>
<dbReference type="InterPro" id="IPR027417">
    <property type="entry name" value="P-loop_NTPase"/>
</dbReference>
<evidence type="ECO:0000256" key="1">
    <source>
        <dbReference type="ARBA" id="ARBA00003618"/>
    </source>
</evidence>
<feature type="domain" description="RecF/RecN/SMC N-terminal" evidence="11">
    <location>
        <begin position="1"/>
        <end position="509"/>
    </location>
</feature>
<dbReference type="RefSeq" id="WP_203472313.1">
    <property type="nucleotide sequence ID" value="NZ_AP022873.1"/>
</dbReference>
<dbReference type="FunFam" id="3.40.50.300:FF:000356">
    <property type="entry name" value="DNA repair protein RecN"/>
    <property type="match status" value="1"/>
</dbReference>
<keyword evidence="5 9" id="KW-0227">DNA damage</keyword>
<dbReference type="Gene3D" id="3.40.50.300">
    <property type="entry name" value="P-loop containing nucleotide triphosphate hydrolases"/>
    <property type="match status" value="2"/>
</dbReference>
<evidence type="ECO:0000256" key="6">
    <source>
        <dbReference type="ARBA" id="ARBA00022840"/>
    </source>
</evidence>
<dbReference type="PIRSF" id="PIRSF003128">
    <property type="entry name" value="RecN"/>
    <property type="match status" value="1"/>
</dbReference>
<dbReference type="GO" id="GO:0005524">
    <property type="term" value="F:ATP binding"/>
    <property type="evidence" value="ECO:0007669"/>
    <property type="project" value="UniProtKB-KW"/>
</dbReference>
<evidence type="ECO:0000256" key="2">
    <source>
        <dbReference type="ARBA" id="ARBA00009441"/>
    </source>
</evidence>
<dbReference type="EMBL" id="AP022873">
    <property type="protein sequence ID" value="BCB97169.1"/>
    <property type="molecule type" value="Genomic_DNA"/>
</dbReference>
<name>A0A7G1H4N3_9BACT</name>
<evidence type="ECO:0000256" key="9">
    <source>
        <dbReference type="PIRNR" id="PIRNR003128"/>
    </source>
</evidence>
<gene>
    <name evidence="12" type="primary">recN</name>
    <name evidence="12" type="ORF">JZK55_20910</name>
</gene>
<comment type="similarity">
    <text evidence="2 9">Belongs to the RecN family.</text>
</comment>
<keyword evidence="13" id="KW-1185">Reference proteome</keyword>
<protein>
    <recommendedName>
        <fullName evidence="3 9">DNA repair protein RecN</fullName>
    </recommendedName>
    <alternativeName>
        <fullName evidence="8 9">Recombination protein N</fullName>
    </alternativeName>
</protein>
<evidence type="ECO:0000256" key="3">
    <source>
        <dbReference type="ARBA" id="ARBA00021315"/>
    </source>
</evidence>
<feature type="coiled-coil region" evidence="10">
    <location>
        <begin position="314"/>
        <end position="358"/>
    </location>
</feature>
<dbReference type="FunFam" id="3.40.50.300:FF:000319">
    <property type="entry name" value="DNA repair protein RecN"/>
    <property type="match status" value="1"/>
</dbReference>
<evidence type="ECO:0000256" key="7">
    <source>
        <dbReference type="ARBA" id="ARBA00023204"/>
    </source>
</evidence>
<organism evidence="12 13">
    <name type="scientific">Dissulfurispira thermophila</name>
    <dbReference type="NCBI Taxonomy" id="2715679"/>
    <lineage>
        <taxon>Bacteria</taxon>
        <taxon>Pseudomonadati</taxon>
        <taxon>Nitrospirota</taxon>
        <taxon>Thermodesulfovibrionia</taxon>
        <taxon>Thermodesulfovibrionales</taxon>
        <taxon>Dissulfurispiraceae</taxon>
        <taxon>Dissulfurispira</taxon>
    </lineage>
</organism>
<dbReference type="CDD" id="cd03241">
    <property type="entry name" value="ABC_RecN"/>
    <property type="match status" value="2"/>
</dbReference>
<evidence type="ECO:0000256" key="8">
    <source>
        <dbReference type="ARBA" id="ARBA00033408"/>
    </source>
</evidence>